<sequence length="99" mass="11520">MSLHHLYRMNSVTSTQSCSHFTFLNEKQDSSHGKTHCRARIENEAHEHQEIDKYKCKCNSDPSPSRMALFSLVWRTLGPFLQFYNFTAFTAFTCCSVSY</sequence>
<dbReference type="InParanoid" id="A0A024FYF1"/>
<evidence type="ECO:0000313" key="2">
    <source>
        <dbReference type="Proteomes" id="UP000053237"/>
    </source>
</evidence>
<name>A0A024FYF1_9STRA</name>
<accession>A0A024FYF1</accession>
<proteinExistence type="predicted"/>
<organism evidence="1 2">
    <name type="scientific">Albugo candida</name>
    <dbReference type="NCBI Taxonomy" id="65357"/>
    <lineage>
        <taxon>Eukaryota</taxon>
        <taxon>Sar</taxon>
        <taxon>Stramenopiles</taxon>
        <taxon>Oomycota</taxon>
        <taxon>Peronosporomycetes</taxon>
        <taxon>Albuginales</taxon>
        <taxon>Albuginaceae</taxon>
        <taxon>Albugo</taxon>
    </lineage>
</organism>
<dbReference type="EMBL" id="CAIX01001612">
    <property type="protein sequence ID" value="CCI11699.1"/>
    <property type="molecule type" value="Genomic_DNA"/>
</dbReference>
<keyword evidence="2" id="KW-1185">Reference proteome</keyword>
<comment type="caution">
    <text evidence="1">The sequence shown here is derived from an EMBL/GenBank/DDBJ whole genome shotgun (WGS) entry which is preliminary data.</text>
</comment>
<gene>
    <name evidence="1" type="ORF">BN9_133330</name>
</gene>
<reference evidence="1 2" key="1">
    <citation type="submission" date="2012-05" db="EMBL/GenBank/DDBJ databases">
        <title>Recombination and specialization in a pathogen metapopulation.</title>
        <authorList>
            <person name="Gardiner A."/>
            <person name="Kemen E."/>
            <person name="Schultz-Larsen T."/>
            <person name="MacLean D."/>
            <person name="Van Oosterhout C."/>
            <person name="Jones J.D.G."/>
        </authorList>
    </citation>
    <scope>NUCLEOTIDE SEQUENCE [LARGE SCALE GENOMIC DNA]</scope>
    <source>
        <strain evidence="1 2">Ac Nc2</strain>
    </source>
</reference>
<evidence type="ECO:0000313" key="1">
    <source>
        <dbReference type="EMBL" id="CCI11699.1"/>
    </source>
</evidence>
<dbReference type="Proteomes" id="UP000053237">
    <property type="component" value="Unassembled WGS sequence"/>
</dbReference>
<dbReference type="AlphaFoldDB" id="A0A024FYF1"/>
<protein>
    <submittedName>
        <fullName evidence="1">Uncharacterized protein</fullName>
    </submittedName>
</protein>